<dbReference type="InterPro" id="IPR013595">
    <property type="entry name" value="Pept_S33_TAP-like_C"/>
</dbReference>
<dbReference type="Proteomes" id="UP001365542">
    <property type="component" value="Unassembled WGS sequence"/>
</dbReference>
<evidence type="ECO:0000313" key="6">
    <source>
        <dbReference type="EMBL" id="KAK6535742.1"/>
    </source>
</evidence>
<feature type="signal peptide" evidence="3">
    <location>
        <begin position="1"/>
        <end position="18"/>
    </location>
</feature>
<dbReference type="SUPFAM" id="SSF53474">
    <property type="entry name" value="alpha/beta-Hydrolases"/>
    <property type="match status" value="1"/>
</dbReference>
<dbReference type="InterPro" id="IPR000073">
    <property type="entry name" value="AB_hydrolase_1"/>
</dbReference>
<dbReference type="InterPro" id="IPR051601">
    <property type="entry name" value="Serine_prot/Carboxylest_S33"/>
</dbReference>
<dbReference type="GO" id="GO:0016787">
    <property type="term" value="F:hydrolase activity"/>
    <property type="evidence" value="ECO:0007669"/>
    <property type="project" value="UniProtKB-KW"/>
</dbReference>
<protein>
    <recommendedName>
        <fullName evidence="8">Peptidase S33 tripeptidyl aminopeptidase-like C-terminal domain-containing protein</fullName>
    </recommendedName>
</protein>
<reference evidence="6 7" key="1">
    <citation type="submission" date="2019-10" db="EMBL/GenBank/DDBJ databases">
        <authorList>
            <person name="Palmer J.M."/>
        </authorList>
    </citation>
    <scope>NUCLEOTIDE SEQUENCE [LARGE SCALE GENOMIC DNA]</scope>
    <source>
        <strain evidence="6 7">TWF694</strain>
    </source>
</reference>
<dbReference type="PANTHER" id="PTHR43248:SF25">
    <property type="entry name" value="AB HYDROLASE-1 DOMAIN-CONTAINING PROTEIN-RELATED"/>
    <property type="match status" value="1"/>
</dbReference>
<gene>
    <name evidence="6" type="ORF">TWF694_002190</name>
</gene>
<keyword evidence="2" id="KW-0378">Hydrolase</keyword>
<organism evidence="6 7">
    <name type="scientific">Orbilia ellipsospora</name>
    <dbReference type="NCBI Taxonomy" id="2528407"/>
    <lineage>
        <taxon>Eukaryota</taxon>
        <taxon>Fungi</taxon>
        <taxon>Dikarya</taxon>
        <taxon>Ascomycota</taxon>
        <taxon>Pezizomycotina</taxon>
        <taxon>Orbiliomycetes</taxon>
        <taxon>Orbiliales</taxon>
        <taxon>Orbiliaceae</taxon>
        <taxon>Orbilia</taxon>
    </lineage>
</organism>
<feature type="chain" id="PRO_5043844189" description="Peptidase S33 tripeptidyl aminopeptidase-like C-terminal domain-containing protein" evidence="3">
    <location>
        <begin position="19"/>
        <end position="604"/>
    </location>
</feature>
<sequence length="604" mass="66491">MLQFTAVALFVFLGQAQAVALPSIKSNYAHEKPAGTTPRLFESIPEDINLKWHPCSDDAPGNRFKCARLSVPLDYKQPRNGLRAIIPIVKYPAASGTPYRGSVLLNPGGPGGLGTELVYNIKVVEHHESNIVGPGWDLIGFDPRGVGYSVPHADCGDHPEIVFDPKRQNATVTGPKSVNPLNETISLNSTRVGGFGSGLVERGSQWRHALNITTSGKKNFVFGMLIPEERPQASDNSTSLEKSFSQCVKTISAYNQAGRHMNTPVVATDMLSIAKALARERKLPENAALVNYIGYSYGTILGQYFASMYPSKVGKFVLDGVADASAWMTHEEEAAAVRYADEAWSRFFPLCKDAGQSRCSFHTRGGTEAILQRFNNITAKLDYTKYNDENATTVVANVLNDLKSQISSSLYNPSRSFPSVANYLVTLESKLASNNPLEWNTNDLQPKSTKQRQPPLVSVWDPRLGIQVGCSDARDGQHPTEAEVSAFHKSSRIMSYYGFPYIRQTCSEWPIRPTWEWYGPIGGTPSNPILFFGNHFDPVTPYENAEKASALFKNSRMVFVDEISHTMSSTKNTCAFGHSLAYFQNGTVPAPGARCNEETNYFAK</sequence>
<evidence type="ECO:0000259" key="4">
    <source>
        <dbReference type="Pfam" id="PF00561"/>
    </source>
</evidence>
<dbReference type="AlphaFoldDB" id="A0AAV9X4V5"/>
<keyword evidence="7" id="KW-1185">Reference proteome</keyword>
<evidence type="ECO:0000256" key="2">
    <source>
        <dbReference type="ARBA" id="ARBA00022801"/>
    </source>
</evidence>
<feature type="domain" description="Peptidase S33 tripeptidyl aminopeptidase-like C-terminal" evidence="5">
    <location>
        <begin position="503"/>
        <end position="595"/>
    </location>
</feature>
<dbReference type="EMBL" id="JAVHJO010000010">
    <property type="protein sequence ID" value="KAK6535742.1"/>
    <property type="molecule type" value="Genomic_DNA"/>
</dbReference>
<evidence type="ECO:0000256" key="1">
    <source>
        <dbReference type="ARBA" id="ARBA00010088"/>
    </source>
</evidence>
<dbReference type="Pfam" id="PF00561">
    <property type="entry name" value="Abhydrolase_1"/>
    <property type="match status" value="1"/>
</dbReference>
<feature type="domain" description="AB hydrolase-1" evidence="4">
    <location>
        <begin position="103"/>
        <end position="338"/>
    </location>
</feature>
<keyword evidence="3" id="KW-0732">Signal</keyword>
<accession>A0AAV9X4V5</accession>
<dbReference type="Pfam" id="PF08386">
    <property type="entry name" value="Abhydrolase_4"/>
    <property type="match status" value="1"/>
</dbReference>
<proteinExistence type="inferred from homology"/>
<evidence type="ECO:0000313" key="7">
    <source>
        <dbReference type="Proteomes" id="UP001365542"/>
    </source>
</evidence>
<comment type="caution">
    <text evidence="6">The sequence shown here is derived from an EMBL/GenBank/DDBJ whole genome shotgun (WGS) entry which is preliminary data.</text>
</comment>
<dbReference type="PANTHER" id="PTHR43248">
    <property type="entry name" value="2-SUCCINYL-6-HYDROXY-2,4-CYCLOHEXADIENE-1-CARBOXYLATE SYNTHASE"/>
    <property type="match status" value="1"/>
</dbReference>
<evidence type="ECO:0000259" key="5">
    <source>
        <dbReference type="Pfam" id="PF08386"/>
    </source>
</evidence>
<dbReference type="Gene3D" id="3.40.50.1820">
    <property type="entry name" value="alpha/beta hydrolase"/>
    <property type="match status" value="1"/>
</dbReference>
<comment type="similarity">
    <text evidence="1">Belongs to the peptidase S33 family.</text>
</comment>
<name>A0AAV9X4V5_9PEZI</name>
<evidence type="ECO:0008006" key="8">
    <source>
        <dbReference type="Google" id="ProtNLM"/>
    </source>
</evidence>
<dbReference type="InterPro" id="IPR029058">
    <property type="entry name" value="AB_hydrolase_fold"/>
</dbReference>
<evidence type="ECO:0000256" key="3">
    <source>
        <dbReference type="SAM" id="SignalP"/>
    </source>
</evidence>